<dbReference type="Pfam" id="PF00550">
    <property type="entry name" value="PP-binding"/>
    <property type="match status" value="3"/>
</dbReference>
<dbReference type="SUPFAM" id="SSF47336">
    <property type="entry name" value="ACP-like"/>
    <property type="match status" value="3"/>
</dbReference>
<dbReference type="Pfam" id="PF02801">
    <property type="entry name" value="Ketoacyl-synt_C"/>
    <property type="match status" value="1"/>
</dbReference>
<keyword evidence="5" id="KW-0045">Antibiotic biosynthesis</keyword>
<feature type="domain" description="Carrier" evidence="8">
    <location>
        <begin position="1267"/>
        <end position="1347"/>
    </location>
</feature>
<feature type="active site" description="Proton donor; for dehydratase activity" evidence="6">
    <location>
        <position position="2195"/>
    </location>
</feature>
<dbReference type="InterPro" id="IPR042104">
    <property type="entry name" value="PKS_dehydratase_sf"/>
</dbReference>
<dbReference type="Gene3D" id="3.10.129.110">
    <property type="entry name" value="Polyketide synthase dehydratase"/>
    <property type="match status" value="1"/>
</dbReference>
<dbReference type="OrthoDB" id="9778690at2"/>
<dbReference type="PANTHER" id="PTHR43074">
    <property type="entry name" value="OMEGA-3 POLYUNSATURATED FATTY ACID SYNTHASE PFAB-RELATED"/>
    <property type="match status" value="1"/>
</dbReference>
<evidence type="ECO:0000259" key="8">
    <source>
        <dbReference type="PROSITE" id="PS50075"/>
    </source>
</evidence>
<proteinExistence type="predicted"/>
<dbReference type="InterPro" id="IPR014043">
    <property type="entry name" value="Acyl_transferase_dom"/>
</dbReference>
<evidence type="ECO:0000259" key="9">
    <source>
        <dbReference type="PROSITE" id="PS52004"/>
    </source>
</evidence>
<name>A0A2V4NFF8_9ACTN</name>
<dbReference type="GO" id="GO:0017000">
    <property type="term" value="P:antibiotic biosynthetic process"/>
    <property type="evidence" value="ECO:0007669"/>
    <property type="project" value="UniProtKB-KW"/>
</dbReference>
<dbReference type="InterPro" id="IPR014031">
    <property type="entry name" value="Ketoacyl_synth_C"/>
</dbReference>
<dbReference type="InterPro" id="IPR036736">
    <property type="entry name" value="ACP-like_sf"/>
</dbReference>
<evidence type="ECO:0000256" key="7">
    <source>
        <dbReference type="SAM" id="MobiDB-lite"/>
    </source>
</evidence>
<organism evidence="11 12">
    <name type="scientific">Streptomyces tateyamensis</name>
    <dbReference type="NCBI Taxonomy" id="565073"/>
    <lineage>
        <taxon>Bacteria</taxon>
        <taxon>Bacillati</taxon>
        <taxon>Actinomycetota</taxon>
        <taxon>Actinomycetes</taxon>
        <taxon>Kitasatosporales</taxon>
        <taxon>Streptomycetaceae</taxon>
        <taxon>Streptomyces</taxon>
    </lineage>
</organism>
<dbReference type="Proteomes" id="UP000248039">
    <property type="component" value="Unassembled WGS sequence"/>
</dbReference>
<dbReference type="Pfam" id="PF00698">
    <property type="entry name" value="Acyl_transf_1"/>
    <property type="match status" value="1"/>
</dbReference>
<feature type="active site" description="Proton acceptor; for dehydratase activity" evidence="6">
    <location>
        <position position="2029"/>
    </location>
</feature>
<evidence type="ECO:0000256" key="3">
    <source>
        <dbReference type="ARBA" id="ARBA00022553"/>
    </source>
</evidence>
<dbReference type="Gene3D" id="3.40.366.10">
    <property type="entry name" value="Malonyl-Coenzyme A Acyl Carrier Protein, domain 2"/>
    <property type="match status" value="1"/>
</dbReference>
<dbReference type="InterPro" id="IPR020807">
    <property type="entry name" value="PKS_DH"/>
</dbReference>
<dbReference type="Pfam" id="PF21089">
    <property type="entry name" value="PKS_DH_N"/>
    <property type="match status" value="1"/>
</dbReference>
<dbReference type="InterPro" id="IPR001227">
    <property type="entry name" value="Ac_transferase_dom_sf"/>
</dbReference>
<evidence type="ECO:0000259" key="10">
    <source>
        <dbReference type="PROSITE" id="PS52019"/>
    </source>
</evidence>
<keyword evidence="12" id="KW-1185">Reference proteome</keyword>
<feature type="domain" description="Carrier" evidence="8">
    <location>
        <begin position="1172"/>
        <end position="1252"/>
    </location>
</feature>
<dbReference type="InterPro" id="IPR016039">
    <property type="entry name" value="Thiolase-like"/>
</dbReference>
<feature type="region of interest" description="N-terminal hotdog fold" evidence="6">
    <location>
        <begin position="1987"/>
        <end position="2121"/>
    </location>
</feature>
<dbReference type="SMART" id="SM00826">
    <property type="entry name" value="PKS_DH"/>
    <property type="match status" value="1"/>
</dbReference>
<dbReference type="Gene3D" id="3.40.50.720">
    <property type="entry name" value="NAD(P)-binding Rossmann-like Domain"/>
    <property type="match status" value="1"/>
</dbReference>
<dbReference type="CDD" id="cd08953">
    <property type="entry name" value="KR_2_SDR_x"/>
    <property type="match status" value="1"/>
</dbReference>
<dbReference type="Gene3D" id="1.10.1200.10">
    <property type="entry name" value="ACP-like"/>
    <property type="match status" value="3"/>
</dbReference>
<dbReference type="InterPro" id="IPR049552">
    <property type="entry name" value="PKS_DH_N"/>
</dbReference>
<keyword evidence="2" id="KW-0596">Phosphopantetheine</keyword>
<dbReference type="InterPro" id="IPR016036">
    <property type="entry name" value="Malonyl_transacylase_ACP-bd"/>
</dbReference>
<accession>A0A2V4NFF8</accession>
<dbReference type="Pfam" id="PF14765">
    <property type="entry name" value="PS-DH"/>
    <property type="match status" value="1"/>
</dbReference>
<dbReference type="Gene3D" id="3.40.47.10">
    <property type="match status" value="1"/>
</dbReference>
<evidence type="ECO:0000313" key="11">
    <source>
        <dbReference type="EMBL" id="PYC77997.1"/>
    </source>
</evidence>
<dbReference type="PROSITE" id="PS52019">
    <property type="entry name" value="PKS_MFAS_DH"/>
    <property type="match status" value="1"/>
</dbReference>
<dbReference type="InterPro" id="IPR057326">
    <property type="entry name" value="KR_dom"/>
</dbReference>
<feature type="domain" description="Ketosynthase family 3 (KS3)" evidence="9">
    <location>
        <begin position="22"/>
        <end position="475"/>
    </location>
</feature>
<dbReference type="Pfam" id="PF08659">
    <property type="entry name" value="KR"/>
    <property type="match status" value="1"/>
</dbReference>
<protein>
    <submittedName>
        <fullName evidence="11">Type I polyketide synthase</fullName>
    </submittedName>
</protein>
<dbReference type="PANTHER" id="PTHR43074:SF1">
    <property type="entry name" value="BETA-KETOACYL SYNTHASE FAMILY PROTEIN-RELATED"/>
    <property type="match status" value="1"/>
</dbReference>
<comment type="pathway">
    <text evidence="1">Antibiotic biosynthesis.</text>
</comment>
<keyword evidence="4" id="KW-0808">Transferase</keyword>
<dbReference type="InterPro" id="IPR013968">
    <property type="entry name" value="PKS_KR"/>
</dbReference>
<dbReference type="GO" id="GO:0016747">
    <property type="term" value="F:acyltransferase activity, transferring groups other than amino-acyl groups"/>
    <property type="evidence" value="ECO:0007669"/>
    <property type="project" value="UniProtKB-ARBA"/>
</dbReference>
<gene>
    <name evidence="11" type="ORF">C7C46_16780</name>
</gene>
<dbReference type="InterPro" id="IPR049551">
    <property type="entry name" value="PKS_DH_C"/>
</dbReference>
<dbReference type="InterPro" id="IPR009081">
    <property type="entry name" value="PP-bd_ACP"/>
</dbReference>
<evidence type="ECO:0000256" key="2">
    <source>
        <dbReference type="ARBA" id="ARBA00022450"/>
    </source>
</evidence>
<dbReference type="SMART" id="SM00822">
    <property type="entry name" value="PKS_KR"/>
    <property type="match status" value="1"/>
</dbReference>
<feature type="domain" description="PKS/mFAS DH" evidence="10">
    <location>
        <begin position="1987"/>
        <end position="2278"/>
    </location>
</feature>
<dbReference type="CDD" id="cd00556">
    <property type="entry name" value="Thioesterase_II"/>
    <property type="match status" value="1"/>
</dbReference>
<dbReference type="InterPro" id="IPR049900">
    <property type="entry name" value="PKS_mFAS_DH"/>
</dbReference>
<dbReference type="Gene3D" id="3.30.70.250">
    <property type="entry name" value="Malonyl-CoA ACP transacylase, ACP-binding"/>
    <property type="match status" value="1"/>
</dbReference>
<dbReference type="InterPro" id="IPR004432">
    <property type="entry name" value="Omega_3_polyunsat_FA_synth"/>
</dbReference>
<dbReference type="Pfam" id="PF00109">
    <property type="entry name" value="ketoacyl-synt"/>
    <property type="match status" value="1"/>
</dbReference>
<dbReference type="PROSITE" id="PS52004">
    <property type="entry name" value="KS3_2"/>
    <property type="match status" value="1"/>
</dbReference>
<feature type="compositionally biased region" description="Low complexity" evidence="7">
    <location>
        <begin position="1448"/>
        <end position="1477"/>
    </location>
</feature>
<dbReference type="SUPFAM" id="SSF53901">
    <property type="entry name" value="Thiolase-like"/>
    <property type="match status" value="1"/>
</dbReference>
<dbReference type="SMART" id="SM00827">
    <property type="entry name" value="PKS_AT"/>
    <property type="match status" value="1"/>
</dbReference>
<comment type="caution">
    <text evidence="11">The sequence shown here is derived from an EMBL/GenBank/DDBJ whole genome shotgun (WGS) entry which is preliminary data.</text>
</comment>
<evidence type="ECO:0000256" key="6">
    <source>
        <dbReference type="PROSITE-ProRule" id="PRU01363"/>
    </source>
</evidence>
<dbReference type="CDD" id="cd00833">
    <property type="entry name" value="PKS"/>
    <property type="match status" value="1"/>
</dbReference>
<evidence type="ECO:0000256" key="5">
    <source>
        <dbReference type="ARBA" id="ARBA00023194"/>
    </source>
</evidence>
<feature type="region of interest" description="C-terminal hotdog fold" evidence="6">
    <location>
        <begin position="2134"/>
        <end position="2278"/>
    </location>
</feature>
<dbReference type="PROSITE" id="PS50075">
    <property type="entry name" value="CARRIER"/>
    <property type="match status" value="3"/>
</dbReference>
<dbReference type="NCBIfam" id="TIGR02813">
    <property type="entry name" value="omega_3_PfaA"/>
    <property type="match status" value="1"/>
</dbReference>
<dbReference type="InterPro" id="IPR016035">
    <property type="entry name" value="Acyl_Trfase/lysoPLipase"/>
</dbReference>
<dbReference type="SUPFAM" id="SSF55048">
    <property type="entry name" value="Probable ACP-binding domain of malonyl-CoA ACP transacylase"/>
    <property type="match status" value="1"/>
</dbReference>
<dbReference type="InterPro" id="IPR020841">
    <property type="entry name" value="PKS_Beta-ketoAc_synthase_dom"/>
</dbReference>
<dbReference type="InterPro" id="IPR052568">
    <property type="entry name" value="PKS-FAS_Synthase"/>
</dbReference>
<dbReference type="InterPro" id="IPR014030">
    <property type="entry name" value="Ketoacyl_synth_N"/>
</dbReference>
<dbReference type="InterPro" id="IPR036291">
    <property type="entry name" value="NAD(P)-bd_dom_sf"/>
</dbReference>
<dbReference type="SUPFAM" id="SSF52151">
    <property type="entry name" value="FabD/lysophospholipase-like"/>
    <property type="match status" value="1"/>
</dbReference>
<sequence length="2282" mass="237619">MNESQPSKLPPSDHDLDRRLASNPIAIVGLSALYPKSRDLREFWGNVVAAADCIEEVPSTHWDVAEHYDPDPTAPDKTYAKRGGFIPQVPFDPMEFGLPPTTLEVTDVLQLLSLTVARDVLKDAGAQGSWYDPARTGVVLGITGANQLTQPLSARLQTPVLKEVVRSCGLSERDAEEIAEKFKLAFAPWEENSFPGMLGNVVAGRIANRLDLGGTNMTIDAACASSLAATKAAVSELLEGRADTMLAGGCDAENTIFMYLCFSKTPAFSKAGSIRPFDKDADGTLIGEGIGMLALRRLADAERDGNEIYAVIRGIGTSSDGRFKSIYAPRKEGQMVALRRAYEDAAASPASVELFEAHGTGTAVGDATELSALAEVVAESTEEQQFAAIGSVKSQIGHTKAAAGAAGMIKLALALHHKLLPPTINVTEPSSAVGGPFYVNTETRPWIKDPARDSRRAAISSFGFGGTNFHFVLQEHGTGDDLQVLFPVAKAQLWHAPDAAALAELLASGAPGVDSAAAVPADHARVALAARGEAESAELRELAVKELRGKPEAASWAHPKGVWYRRRAAETGKVGALFAGQGSQYVNPGRDAVLALPPLRAAFDQANQHFSGDRTLARVAFPPPAFDQAARTAQEEALRRTEYAQPAIGALSVGQFRYLAELGFAADGQLGHSFGELTALWAGGSLSDEAYFGLARARGAAMAPPAQAAADHDAGAMAAISADESTVARLLADHPELVVCNRNAADQVVVGGPTAAVERLVADAAGGPVRISRLPVSAAFHTPFVAHAVRAFTAAVAQVEVVGPKTPVFANTPGGSYGSDIEANRKLLTEQLVNPVHFADRVEEMYAAGFRTFVEFGPRGVLTKLVDRILGERPHQAVRLDPGPGADADLAMKRAVAQLAVIGLPLALTDRYVAAPVEVAPRKGMTVPLNGINYVPQSRKAAYQEALRNGYRVALPTAPAPAAAPAPAPVPVAAPAPAVVAPVQPAPVAVATLPAAPTPNQETPPVERDHQPDRLAKLIADHLALHDDYLNGQLQSAQRLAGLLEDAADQGRVDHVLPGVTAVKEHGLAIGRTHLRANEILRDLAAMELAPGAGAGAPVTAELVSPAPVAPAAVALAPAPVAPAAVAAAPVAPAPVVPAAAPAPVIPAPVAAAPVAPVLPPAPAPAPAAPSVTADQVAAALLEVVSQKTGYPAEMLELGMDVEADLGIDSIKRVEIMGVLSERFPSDTPVGPEQLGELRTLGQIVDFMTAVAGSAPAAVMPAPVSGVTADQVTQALLEVVSQKTGYPAEMLELGMDVEADLGIDSIKRVEIMGVLSERFPSDTPVGPEQLGELRTLGQIVDFMTAVSGGAPASAAPVSGVTADQVTQALLEVVSQKTGYPAEMLELGMDVEADLGIDSIKRVEIMGVLSERFPSDTPVGPEQLGELRTLGQIVDFMTGTTTPAPAPAAPQAQAQPQASAPAAPEAPARPAAAPAPRPAGIGRAQAALAELPHPDHLVAAYPAGGGALLVDDGGELVPAVAARLRSAGWQLKALRLPGVTRTIDGAQDHPLTGWGPTELAERAEQLLAEPVSLVLAFATRQDTDWAEGLRRLSHTLLVARHLVEPLRRQSARGRAAFVTVTRLDGAFGLTGVAEQLTPAGGYGGLVKTLAVEAPELFCRAVDLAPALTTERGAELVLAECQDAQPSPVQVARSADGRRHRLTLAERPAFPARPAGAEVAELGPEDLLVVTGGGRGITARCVVELARTHRPGLLLIGRTALGEEPAWAQGVTGTAELKAAAVARLKEQGEKPTPKRVEQLYQAVVGEREVRATLAAVTAAGASAEYLAVDLTDAAATAAALAPYAHRVTGLVHGAGVLADQLIAQKKASEIERVFATKLGGLRSVLDALEPERLRHLLLFSSVAGFFGNQGQSDYAMANEVLNAWAGAFKREHPRVRVSSLNWGAWDSGMVSPQIKAVFQERGITLIGPDAGAELFTGQFAADRGHDVVTVLGPTTPLSAPAAPELLTHGQETVLERELAELADEPMVADHVIGDAPVLPAALALGWAVGAVERLTGGTVRQVRDFAVHKGIVLDGTEPARLQLAATPAGDQATTEVVIRSVTVEGALRPHYAASVVLGADPAGELGHPMALPALGEGTDAGELYRDGTLFHGEALRGIRRVLAAEESRLVLECALAEQRPAGGAWAGRLYAPGTADLLLQAGLVWMRRFKQTASLPLSVARAEFHQPLPDGEPFLVVVEPSTVNGSSASVTVTAVRRDGRVLARLAGVGLVSTPQLAAKFATS</sequence>
<evidence type="ECO:0000256" key="1">
    <source>
        <dbReference type="ARBA" id="ARBA00004792"/>
    </source>
</evidence>
<dbReference type="SUPFAM" id="SSF51735">
    <property type="entry name" value="NAD(P)-binding Rossmann-fold domains"/>
    <property type="match status" value="1"/>
</dbReference>
<reference evidence="11 12" key="1">
    <citation type="submission" date="2018-03" db="EMBL/GenBank/DDBJ databases">
        <title>Bioinformatic expansion and discovery of thiopeptide antibiotics.</title>
        <authorList>
            <person name="Schwalen C.J."/>
            <person name="Hudson G.A."/>
            <person name="Mitchell D.A."/>
        </authorList>
    </citation>
    <scope>NUCLEOTIDE SEQUENCE [LARGE SCALE GENOMIC DNA]</scope>
    <source>
        <strain evidence="11 12">ATCC 21389</strain>
    </source>
</reference>
<feature type="domain" description="Carrier" evidence="8">
    <location>
        <begin position="1360"/>
        <end position="1440"/>
    </location>
</feature>
<evidence type="ECO:0000256" key="4">
    <source>
        <dbReference type="ARBA" id="ARBA00022679"/>
    </source>
</evidence>
<dbReference type="RefSeq" id="WP_110670460.1">
    <property type="nucleotide sequence ID" value="NZ_PYBW01000053.1"/>
</dbReference>
<keyword evidence="3" id="KW-0597">Phosphoprotein</keyword>
<evidence type="ECO:0000313" key="12">
    <source>
        <dbReference type="Proteomes" id="UP000248039"/>
    </source>
</evidence>
<dbReference type="SMART" id="SM00825">
    <property type="entry name" value="PKS_KS"/>
    <property type="match status" value="1"/>
</dbReference>
<feature type="region of interest" description="Disordered" evidence="7">
    <location>
        <begin position="1437"/>
        <end position="1477"/>
    </location>
</feature>
<dbReference type="EMBL" id="PYBW01000053">
    <property type="protein sequence ID" value="PYC77997.1"/>
    <property type="molecule type" value="Genomic_DNA"/>
</dbReference>